<dbReference type="Gene3D" id="3.40.950.10">
    <property type="entry name" value="Fe-only Hydrogenase (Larger Subunit), Chain L, domain 3"/>
    <property type="match status" value="1"/>
</dbReference>
<sequence length="524" mass="59360">MKQLISIHDNRKILNVNKHWKTIYQNDYASTEAENLKYRSVEFTMASMFSGALQLIDLNDFITPSQECIKPVKLEKKESKGGSIVVTDEGDYFEKNEDGSKEKLEKAKITLNDCLACSGCITSAESILITQQSQEELYRIIEENKKHEMCNEIEKIKTLVVSVSPQSRASLAAKYKLDIETAAKKLTAFFHRLGIKYVFDTTISREFSLIESRKEFIRRYQAKDIEPKALPMLSSACPGWVCYAEKTHGDYVLPYISTVKSPQQIMGSLVKDYLGSKLQLKCSQIYHVSVMPCFDKKLEASRNDFHNDEYETRDVDCVITSVEVDAMLETEGLRLDELPSEDLDQISADNPLDTGLYSHAGSTSGGYSDHIFIHAAKELFGDTISGIQYKTLRNQDMKEIVLERDGEVLLRFAIANGFRNIQNIVQKLKRGKSPYHFVEIMACPAGCANGGAQIRAVEESPKDLLKKVEELYHSLPAKEPGENPLVHHLYEEWLGGAESEKAKQLLHTQYHAVEKINNALFIKW</sequence>
<comment type="similarity">
    <text evidence="1">Belongs to the NARF family.</text>
</comment>
<evidence type="ECO:0000313" key="5">
    <source>
        <dbReference type="EMBL" id="GBL99999.1"/>
    </source>
</evidence>
<keyword evidence="6" id="KW-1185">Reference proteome</keyword>
<dbReference type="EMBL" id="BGPR01000152">
    <property type="protein sequence ID" value="GBL99999.1"/>
    <property type="molecule type" value="Genomic_DNA"/>
</dbReference>
<dbReference type="Pfam" id="PF02256">
    <property type="entry name" value="Fe_hyd_SSU"/>
    <property type="match status" value="1"/>
</dbReference>
<dbReference type="InterPro" id="IPR050340">
    <property type="entry name" value="Cytosolic_Fe-S_CAF"/>
</dbReference>
<reference evidence="5 6" key="1">
    <citation type="journal article" date="2019" name="Sci. Rep.">
        <title>Orb-weaving spider Araneus ventricosus genome elucidates the spidroin gene catalogue.</title>
        <authorList>
            <person name="Kono N."/>
            <person name="Nakamura H."/>
            <person name="Ohtoshi R."/>
            <person name="Moran D.A.P."/>
            <person name="Shinohara A."/>
            <person name="Yoshida Y."/>
            <person name="Fujiwara M."/>
            <person name="Mori M."/>
            <person name="Tomita M."/>
            <person name="Arakawa K."/>
        </authorList>
    </citation>
    <scope>NUCLEOTIDE SEQUENCE [LARGE SCALE GENOMIC DNA]</scope>
</reference>
<evidence type="ECO:0000256" key="1">
    <source>
        <dbReference type="ARBA" id="ARBA00006596"/>
    </source>
</evidence>
<dbReference type="InterPro" id="IPR003149">
    <property type="entry name" value="Fe_hydrogenase_ssu"/>
</dbReference>
<evidence type="ECO:0000256" key="2">
    <source>
        <dbReference type="ARBA" id="ARBA00023014"/>
    </source>
</evidence>
<dbReference type="SUPFAM" id="SSF53920">
    <property type="entry name" value="Fe-only hydrogenase"/>
    <property type="match status" value="1"/>
</dbReference>
<dbReference type="InterPro" id="IPR004108">
    <property type="entry name" value="Fe_hydrogenase_lsu_C"/>
</dbReference>
<dbReference type="OrthoDB" id="10253113at2759"/>
<keyword evidence="2" id="KW-0408">Iron</keyword>
<dbReference type="GO" id="GO:0051536">
    <property type="term" value="F:iron-sulfur cluster binding"/>
    <property type="evidence" value="ECO:0007669"/>
    <property type="project" value="UniProtKB-KW"/>
</dbReference>
<dbReference type="AlphaFoldDB" id="A0A4Y2C750"/>
<evidence type="ECO:0000313" key="6">
    <source>
        <dbReference type="Proteomes" id="UP000499080"/>
    </source>
</evidence>
<dbReference type="Gene3D" id="3.40.50.1780">
    <property type="match status" value="1"/>
</dbReference>
<name>A0A4Y2C750_ARAVE</name>
<keyword evidence="2" id="KW-0411">Iron-sulfur</keyword>
<keyword evidence="2" id="KW-0479">Metal-binding</keyword>
<gene>
    <name evidence="5" type="primary">Narfl</name>
    <name evidence="5" type="ORF">AVEN_19470_1</name>
</gene>
<protein>
    <submittedName>
        <fullName evidence="5">Cytosolic Fe-S cluster assembly factor NARFL</fullName>
    </submittedName>
</protein>
<proteinExistence type="inferred from homology"/>
<feature type="domain" description="Iron hydrogenase small subunit" evidence="4">
    <location>
        <begin position="458"/>
        <end position="514"/>
    </location>
</feature>
<comment type="caution">
    <text evidence="5">The sequence shown here is derived from an EMBL/GenBank/DDBJ whole genome shotgun (WGS) entry which is preliminary data.</text>
</comment>
<organism evidence="5 6">
    <name type="scientific">Araneus ventricosus</name>
    <name type="common">Orbweaver spider</name>
    <name type="synonym">Epeira ventricosa</name>
    <dbReference type="NCBI Taxonomy" id="182803"/>
    <lineage>
        <taxon>Eukaryota</taxon>
        <taxon>Metazoa</taxon>
        <taxon>Ecdysozoa</taxon>
        <taxon>Arthropoda</taxon>
        <taxon>Chelicerata</taxon>
        <taxon>Arachnida</taxon>
        <taxon>Araneae</taxon>
        <taxon>Araneomorphae</taxon>
        <taxon>Entelegynae</taxon>
        <taxon>Araneoidea</taxon>
        <taxon>Araneidae</taxon>
        <taxon>Araneus</taxon>
    </lineage>
</organism>
<accession>A0A4Y2C750</accession>
<comment type="function">
    <text evidence="3">Component of the cytosolic iron-sulfur (Fe/S) protein assembly machinery. Required for maturation of extramitochondrial Fe/S proteins.</text>
</comment>
<dbReference type="SMART" id="SM00902">
    <property type="entry name" value="Fe_hyd_SSU"/>
    <property type="match status" value="1"/>
</dbReference>
<dbReference type="InterPro" id="IPR009016">
    <property type="entry name" value="Fe_hydrogenase"/>
</dbReference>
<dbReference type="PANTHER" id="PTHR11615">
    <property type="entry name" value="NITRATE, FORMATE, IRON DEHYDROGENASE"/>
    <property type="match status" value="1"/>
</dbReference>
<evidence type="ECO:0000259" key="4">
    <source>
        <dbReference type="SMART" id="SM00902"/>
    </source>
</evidence>
<dbReference type="Pfam" id="PF02906">
    <property type="entry name" value="Fe_hyd_lg_C"/>
    <property type="match status" value="1"/>
</dbReference>
<evidence type="ECO:0000256" key="3">
    <source>
        <dbReference type="ARBA" id="ARBA00025700"/>
    </source>
</evidence>
<dbReference type="Proteomes" id="UP000499080">
    <property type="component" value="Unassembled WGS sequence"/>
</dbReference>